<gene>
    <name evidence="2" type="ORF">HGRIS_003264</name>
</gene>
<evidence type="ECO:0000313" key="2">
    <source>
        <dbReference type="EMBL" id="KAL0957172.1"/>
    </source>
</evidence>
<feature type="compositionally biased region" description="Acidic residues" evidence="1">
    <location>
        <begin position="381"/>
        <end position="398"/>
    </location>
</feature>
<organism evidence="2 3">
    <name type="scientific">Hohenbuehelia grisea</name>
    <dbReference type="NCBI Taxonomy" id="104357"/>
    <lineage>
        <taxon>Eukaryota</taxon>
        <taxon>Fungi</taxon>
        <taxon>Dikarya</taxon>
        <taxon>Basidiomycota</taxon>
        <taxon>Agaricomycotina</taxon>
        <taxon>Agaricomycetes</taxon>
        <taxon>Agaricomycetidae</taxon>
        <taxon>Agaricales</taxon>
        <taxon>Pleurotineae</taxon>
        <taxon>Pleurotaceae</taxon>
        <taxon>Hohenbuehelia</taxon>
    </lineage>
</organism>
<keyword evidence="3" id="KW-1185">Reference proteome</keyword>
<dbReference type="EMBL" id="JASNQZ010000006">
    <property type="protein sequence ID" value="KAL0957172.1"/>
    <property type="molecule type" value="Genomic_DNA"/>
</dbReference>
<protein>
    <submittedName>
        <fullName evidence="2">Uncharacterized protein</fullName>
    </submittedName>
</protein>
<proteinExistence type="predicted"/>
<reference evidence="3" key="1">
    <citation type="submission" date="2024-06" db="EMBL/GenBank/DDBJ databases">
        <title>Multi-omics analyses provide insights into the biosynthesis of the anticancer antibiotic pleurotin in Hohenbuehelia grisea.</title>
        <authorList>
            <person name="Weaver J.A."/>
            <person name="Alberti F."/>
        </authorList>
    </citation>
    <scope>NUCLEOTIDE SEQUENCE [LARGE SCALE GENOMIC DNA]</scope>
    <source>
        <strain evidence="3">T-177</strain>
    </source>
</reference>
<comment type="caution">
    <text evidence="2">The sequence shown here is derived from an EMBL/GenBank/DDBJ whole genome shotgun (WGS) entry which is preliminary data.</text>
</comment>
<evidence type="ECO:0000313" key="3">
    <source>
        <dbReference type="Proteomes" id="UP001556367"/>
    </source>
</evidence>
<feature type="compositionally biased region" description="Basic and acidic residues" evidence="1">
    <location>
        <begin position="48"/>
        <end position="59"/>
    </location>
</feature>
<dbReference type="Proteomes" id="UP001556367">
    <property type="component" value="Unassembled WGS sequence"/>
</dbReference>
<feature type="region of interest" description="Disordered" evidence="1">
    <location>
        <begin position="47"/>
        <end position="96"/>
    </location>
</feature>
<accession>A0ABR3JNU1</accession>
<feature type="region of interest" description="Disordered" evidence="1">
    <location>
        <begin position="353"/>
        <end position="410"/>
    </location>
</feature>
<name>A0ABR3JNU1_9AGAR</name>
<sequence length="423" mass="46477">MTPKPTSSLPPALLGMSLCPEVQAAKDLKVVKKQAEVEDRARKIKTVSKKEDEMAKADKANATNAHHPPTKNQTKAAQPNPVKSLAPAKQGVSQAKNSVICGRRNCPRLRGRVGMKAAEDKEKKKEEWKTKRSAVRDLVLAQREIDDVNATSLKREFHDDADVAEKPGAKAKAVKRPIVGGMVEGWSSSAKDNLVPKKSAKKVAEEDKILMITAYSDDNEKAERVGVPSGKAKIRVLTKVTDRVVDPGHRAGRVRVRNTETKKITDIRKNDLPYNWATIFDNDFLLLLFDFLGRQAPWYPLSDDDLSILWGNAINSKKQQVGQDIHVVEKLCRPDLAISPEVIVIDDRASSVSLEDDDDDSLCSDGSEISSFTKGGRSDAQEDDDDQQNDGNEIDDDLGSVKNDGVDDGQAEALSQRVLVSLL</sequence>
<evidence type="ECO:0000256" key="1">
    <source>
        <dbReference type="SAM" id="MobiDB-lite"/>
    </source>
</evidence>